<comment type="catalytic activity">
    <reaction evidence="9 16">
        <text>L-threonyl-[protein] + ATP = O-phospho-L-threonyl-[protein] + ADP + H(+)</text>
        <dbReference type="Rhea" id="RHEA:46608"/>
        <dbReference type="Rhea" id="RHEA-COMP:11060"/>
        <dbReference type="Rhea" id="RHEA-COMP:11605"/>
        <dbReference type="ChEBI" id="CHEBI:15378"/>
        <dbReference type="ChEBI" id="CHEBI:30013"/>
        <dbReference type="ChEBI" id="CHEBI:30616"/>
        <dbReference type="ChEBI" id="CHEBI:61977"/>
        <dbReference type="ChEBI" id="CHEBI:456216"/>
        <dbReference type="EC" id="2.7.11.1"/>
    </reaction>
</comment>
<sequence>MSGASVAESNVSESKINPEEKINEKCQNDGKENNQNNETGKEEKPKMWKLDNFEIGRNLGKGKFGNVYLAREKKSHFVIALKVLFKEQIEKYQVRVQIKREIEIQFHLRHPNILRLYGYFYDDTRIYLILEYAARGTLFNYLQKQKVLPDPVAAKYLYQLSDALDYCHGLGVIHRDIKPENLLITVKDDLKIADFGWSVYTPDSRRQTVCGTLDYLPPEMISQTDKSYDHRVDAWSVGVLLYEITVSKPPFDADGQRDTLLNISKAKYTIPPSVHPKAAEIIQSLLKISPSARASLKDVKNSDYIKEFYKPSE</sequence>
<keyword evidence="5 16" id="KW-0418">Kinase</keyword>
<dbReference type="InterPro" id="IPR017441">
    <property type="entry name" value="Protein_kinase_ATP_BS"/>
</dbReference>
<organism evidence="19 20">
    <name type="scientific">Parastrongyloides trichosuri</name>
    <name type="common">Possum-specific nematode worm</name>
    <dbReference type="NCBI Taxonomy" id="131310"/>
    <lineage>
        <taxon>Eukaryota</taxon>
        <taxon>Metazoa</taxon>
        <taxon>Ecdysozoa</taxon>
        <taxon>Nematoda</taxon>
        <taxon>Chromadorea</taxon>
        <taxon>Rhabditida</taxon>
        <taxon>Tylenchina</taxon>
        <taxon>Panagrolaimomorpha</taxon>
        <taxon>Strongyloidoidea</taxon>
        <taxon>Strongyloididae</taxon>
        <taxon>Parastrongyloides</taxon>
    </lineage>
</organism>
<keyword evidence="19" id="KW-1185">Reference proteome</keyword>
<protein>
    <recommendedName>
        <fullName evidence="16">Aurora kinase</fullName>
        <ecNumber evidence="16">2.7.11.1</ecNumber>
    </recommendedName>
</protein>
<dbReference type="CDD" id="cd14007">
    <property type="entry name" value="STKc_Aurora"/>
    <property type="match status" value="1"/>
</dbReference>
<dbReference type="Gene3D" id="3.30.200.20">
    <property type="entry name" value="Phosphorylase Kinase, domain 1"/>
    <property type="match status" value="1"/>
</dbReference>
<dbReference type="GO" id="GO:0005524">
    <property type="term" value="F:ATP binding"/>
    <property type="evidence" value="ECO:0007669"/>
    <property type="project" value="UniProtKB-UniRule"/>
</dbReference>
<feature type="binding site" evidence="12">
    <location>
        <position position="194"/>
    </location>
    <ligand>
        <name>ATP</name>
        <dbReference type="ChEBI" id="CHEBI:30616"/>
    </ligand>
</feature>
<comment type="subcellular location">
    <subcellularLocation>
        <location evidence="1">Midbody</location>
    </subcellularLocation>
</comment>
<dbReference type="SUPFAM" id="SSF56112">
    <property type="entry name" value="Protein kinase-like (PK-like)"/>
    <property type="match status" value="1"/>
</dbReference>
<dbReference type="GO" id="GO:0000070">
    <property type="term" value="P:mitotic sister chromatid segregation"/>
    <property type="evidence" value="ECO:0007669"/>
    <property type="project" value="UniProtKB-ARBA"/>
</dbReference>
<evidence type="ECO:0000256" key="7">
    <source>
        <dbReference type="ARBA" id="ARBA00022853"/>
    </source>
</evidence>
<keyword evidence="8" id="KW-0469">Meiosis</keyword>
<comment type="catalytic activity">
    <reaction evidence="10 16">
        <text>L-seryl-[protein] + ATP = O-phospho-L-seryl-[protein] + ADP + H(+)</text>
        <dbReference type="Rhea" id="RHEA:17989"/>
        <dbReference type="Rhea" id="RHEA-COMP:9863"/>
        <dbReference type="Rhea" id="RHEA-COMP:11604"/>
        <dbReference type="ChEBI" id="CHEBI:15378"/>
        <dbReference type="ChEBI" id="CHEBI:29999"/>
        <dbReference type="ChEBI" id="CHEBI:30616"/>
        <dbReference type="ChEBI" id="CHEBI:83421"/>
        <dbReference type="ChEBI" id="CHEBI:456216"/>
        <dbReference type="EC" id="2.7.11.1"/>
    </reaction>
</comment>
<evidence type="ECO:0000256" key="3">
    <source>
        <dbReference type="ARBA" id="ARBA00022679"/>
    </source>
</evidence>
<keyword evidence="7" id="KW-0156">Chromatin regulator</keyword>
<evidence type="ECO:0000259" key="18">
    <source>
        <dbReference type="PROSITE" id="PS50011"/>
    </source>
</evidence>
<dbReference type="Gene3D" id="1.10.510.10">
    <property type="entry name" value="Transferase(Phosphotransferase) domain 1"/>
    <property type="match status" value="1"/>
</dbReference>
<evidence type="ECO:0000256" key="14">
    <source>
        <dbReference type="PROSITE-ProRule" id="PRU10141"/>
    </source>
</evidence>
<dbReference type="AlphaFoldDB" id="A0A0N4ZNH7"/>
<feature type="domain" description="Protein kinase" evidence="18">
    <location>
        <begin position="53"/>
        <end position="305"/>
    </location>
</feature>
<feature type="region of interest" description="Disordered" evidence="17">
    <location>
        <begin position="1"/>
        <end position="43"/>
    </location>
</feature>
<reference evidence="20" key="1">
    <citation type="submission" date="2017-02" db="UniProtKB">
        <authorList>
            <consortium name="WormBaseParasite"/>
        </authorList>
    </citation>
    <scope>IDENTIFICATION</scope>
</reference>
<evidence type="ECO:0000313" key="20">
    <source>
        <dbReference type="WBParaSite" id="PTRK_0001009100.1"/>
    </source>
</evidence>
<accession>A0A0N4ZNH7</accession>
<evidence type="ECO:0000256" key="16">
    <source>
        <dbReference type="RuleBase" id="RU367134"/>
    </source>
</evidence>
<dbReference type="WBParaSite" id="PTRK_0001009100.1">
    <property type="protein sequence ID" value="PTRK_0001009100.1"/>
    <property type="gene ID" value="PTRK_0001009100"/>
</dbReference>
<dbReference type="SMART" id="SM00220">
    <property type="entry name" value="S_TKc"/>
    <property type="match status" value="1"/>
</dbReference>
<dbReference type="EC" id="2.7.11.1" evidence="16"/>
<keyword evidence="6 12" id="KW-0067">ATP-binding</keyword>
<dbReference type="InterPro" id="IPR000719">
    <property type="entry name" value="Prot_kinase_dom"/>
</dbReference>
<feature type="active site" description="Proton acceptor" evidence="11">
    <location>
        <position position="176"/>
    </location>
</feature>
<dbReference type="FunFam" id="3.30.200.20:FF:000042">
    <property type="entry name" value="Aurora kinase A"/>
    <property type="match status" value="1"/>
</dbReference>
<evidence type="ECO:0000256" key="4">
    <source>
        <dbReference type="ARBA" id="ARBA00022741"/>
    </source>
</evidence>
<dbReference type="InterPro" id="IPR008271">
    <property type="entry name" value="Ser/Thr_kinase_AS"/>
</dbReference>
<dbReference type="STRING" id="131310.A0A0N4ZNH7"/>
<dbReference type="PANTHER" id="PTHR24350">
    <property type="entry name" value="SERINE/THREONINE-PROTEIN KINASE IAL-RELATED"/>
    <property type="match status" value="1"/>
</dbReference>
<feature type="binding site" evidence="12 14">
    <location>
        <position position="82"/>
    </location>
    <ligand>
        <name>ATP</name>
        <dbReference type="ChEBI" id="CHEBI:30616"/>
    </ligand>
</feature>
<evidence type="ECO:0000256" key="1">
    <source>
        <dbReference type="ARBA" id="ARBA00004214"/>
    </source>
</evidence>
<dbReference type="GO" id="GO:0032506">
    <property type="term" value="P:cytokinetic process"/>
    <property type="evidence" value="ECO:0007669"/>
    <property type="project" value="UniProtKB-ARBA"/>
</dbReference>
<feature type="compositionally biased region" description="Basic and acidic residues" evidence="17">
    <location>
        <begin position="16"/>
        <end position="32"/>
    </location>
</feature>
<evidence type="ECO:0000256" key="8">
    <source>
        <dbReference type="ARBA" id="ARBA00023254"/>
    </source>
</evidence>
<evidence type="ECO:0000313" key="19">
    <source>
        <dbReference type="Proteomes" id="UP000038045"/>
    </source>
</evidence>
<dbReference type="GO" id="GO:0051321">
    <property type="term" value="P:meiotic cell cycle"/>
    <property type="evidence" value="ECO:0007669"/>
    <property type="project" value="UniProtKB-KW"/>
</dbReference>
<evidence type="ECO:0000256" key="10">
    <source>
        <dbReference type="ARBA" id="ARBA00048679"/>
    </source>
</evidence>
<dbReference type="GO" id="GO:0006325">
    <property type="term" value="P:chromatin organization"/>
    <property type="evidence" value="ECO:0007669"/>
    <property type="project" value="UniProtKB-KW"/>
</dbReference>
<evidence type="ECO:0000256" key="13">
    <source>
        <dbReference type="PIRSR" id="PIRSR630616-3"/>
    </source>
</evidence>
<feature type="binding site" evidence="12">
    <location>
        <begin position="131"/>
        <end position="133"/>
    </location>
    <ligand>
        <name>ATP</name>
        <dbReference type="ChEBI" id="CHEBI:30616"/>
    </ligand>
</feature>
<evidence type="ECO:0000256" key="9">
    <source>
        <dbReference type="ARBA" id="ARBA00047899"/>
    </source>
</evidence>
<dbReference type="PROSITE" id="PS00108">
    <property type="entry name" value="PROTEIN_KINASE_ST"/>
    <property type="match status" value="1"/>
</dbReference>
<dbReference type="InterPro" id="IPR011009">
    <property type="entry name" value="Kinase-like_dom_sf"/>
</dbReference>
<feature type="binding site" evidence="12">
    <location>
        <position position="63"/>
    </location>
    <ligand>
        <name>ATP</name>
        <dbReference type="ChEBI" id="CHEBI:30616"/>
    </ligand>
</feature>
<keyword evidence="3 16" id="KW-0808">Transferase</keyword>
<evidence type="ECO:0000256" key="15">
    <source>
        <dbReference type="RuleBase" id="RU000304"/>
    </source>
</evidence>
<dbReference type="Proteomes" id="UP000038045">
    <property type="component" value="Unplaced"/>
</dbReference>
<dbReference type="PROSITE" id="PS50011">
    <property type="entry name" value="PROTEIN_KINASE_DOM"/>
    <property type="match status" value="1"/>
</dbReference>
<evidence type="ECO:0000256" key="5">
    <source>
        <dbReference type="ARBA" id="ARBA00022777"/>
    </source>
</evidence>
<dbReference type="GO" id="GO:0030261">
    <property type="term" value="P:chromosome condensation"/>
    <property type="evidence" value="ECO:0007669"/>
    <property type="project" value="UniProtKB-ARBA"/>
</dbReference>
<keyword evidence="2 15" id="KW-0723">Serine/threonine-protein kinase</keyword>
<proteinExistence type="inferred from homology"/>
<comment type="similarity">
    <text evidence="16">Belongs to the protein kinase superfamily. Ser/Thr protein kinase family. Aurora subfamily.</text>
</comment>
<feature type="binding site" evidence="12">
    <location>
        <begin position="180"/>
        <end position="181"/>
    </location>
    <ligand>
        <name>ATP</name>
        <dbReference type="ChEBI" id="CHEBI:30616"/>
    </ligand>
</feature>
<dbReference type="Pfam" id="PF00069">
    <property type="entry name" value="Pkinase"/>
    <property type="match status" value="1"/>
</dbReference>
<name>A0A0N4ZNH7_PARTI</name>
<evidence type="ECO:0000256" key="12">
    <source>
        <dbReference type="PIRSR" id="PIRSR630616-2"/>
    </source>
</evidence>
<feature type="cross-link" description="Glycyl lysine isopeptide (Lys-Gly) (interchain with G-Cter in SUMO2)" evidence="13">
    <location>
        <position position="178"/>
    </location>
</feature>
<dbReference type="FunFam" id="1.10.510.10:FF:000235">
    <property type="entry name" value="Serine/threonine-protein kinase ark1"/>
    <property type="match status" value="1"/>
</dbReference>
<dbReference type="GO" id="GO:0030496">
    <property type="term" value="C:midbody"/>
    <property type="evidence" value="ECO:0007669"/>
    <property type="project" value="UniProtKB-SubCell"/>
</dbReference>
<dbReference type="InterPro" id="IPR030616">
    <property type="entry name" value="Aur-like"/>
</dbReference>
<dbReference type="PROSITE" id="PS00107">
    <property type="entry name" value="PROTEIN_KINASE_ATP"/>
    <property type="match status" value="1"/>
</dbReference>
<dbReference type="PIRSF" id="PIRSF000654">
    <property type="entry name" value="Integrin-linked_kinase"/>
    <property type="match status" value="1"/>
</dbReference>
<evidence type="ECO:0000256" key="2">
    <source>
        <dbReference type="ARBA" id="ARBA00022527"/>
    </source>
</evidence>
<keyword evidence="4 12" id="KW-0547">Nucleotide-binding</keyword>
<evidence type="ECO:0000256" key="17">
    <source>
        <dbReference type="SAM" id="MobiDB-lite"/>
    </source>
</evidence>
<dbReference type="GO" id="GO:0004674">
    <property type="term" value="F:protein serine/threonine kinase activity"/>
    <property type="evidence" value="ECO:0007669"/>
    <property type="project" value="UniProtKB-KW"/>
</dbReference>
<evidence type="ECO:0000256" key="11">
    <source>
        <dbReference type="PIRSR" id="PIRSR630616-1"/>
    </source>
</evidence>
<evidence type="ECO:0000256" key="6">
    <source>
        <dbReference type="ARBA" id="ARBA00022840"/>
    </source>
</evidence>